<evidence type="ECO:0008006" key="5">
    <source>
        <dbReference type="Google" id="ProtNLM"/>
    </source>
</evidence>
<dbReference type="InterPro" id="IPR010998">
    <property type="entry name" value="Integrase_recombinase_N"/>
</dbReference>
<dbReference type="GO" id="GO:0003677">
    <property type="term" value="F:DNA binding"/>
    <property type="evidence" value="ECO:0007669"/>
    <property type="project" value="UniProtKB-KW"/>
</dbReference>
<dbReference type="RefSeq" id="WP_005265870.1">
    <property type="nucleotide sequence ID" value="NZ_AJYC02000435.1"/>
</dbReference>
<evidence type="ECO:0000256" key="1">
    <source>
        <dbReference type="ARBA" id="ARBA00023125"/>
    </source>
</evidence>
<gene>
    <name evidence="3" type="ORF">WSS_A43805</name>
</gene>
<dbReference type="SUPFAM" id="SSF47823">
    <property type="entry name" value="lambda integrase-like, N-terminal domain"/>
    <property type="match status" value="1"/>
</dbReference>
<dbReference type="EMBL" id="AJYC02000435">
    <property type="protein sequence ID" value="EKT76233.1"/>
    <property type="molecule type" value="Genomic_DNA"/>
</dbReference>
<dbReference type="GO" id="GO:0015074">
    <property type="term" value="P:DNA integration"/>
    <property type="evidence" value="ECO:0007669"/>
    <property type="project" value="InterPro"/>
</dbReference>
<keyword evidence="1" id="KW-0238">DNA-binding</keyword>
<name>K8X432_RHOOP</name>
<comment type="caution">
    <text evidence="3">The sequence shown here is derived from an EMBL/GenBank/DDBJ whole genome shotgun (WGS) entry which is preliminary data.</text>
</comment>
<evidence type="ECO:0000256" key="2">
    <source>
        <dbReference type="SAM" id="MobiDB-lite"/>
    </source>
</evidence>
<dbReference type="InterPro" id="IPR013762">
    <property type="entry name" value="Integrase-like_cat_sf"/>
</dbReference>
<dbReference type="AlphaFoldDB" id="K8X432"/>
<evidence type="ECO:0000313" key="4">
    <source>
        <dbReference type="Proteomes" id="UP000005951"/>
    </source>
</evidence>
<accession>K8X432</accession>
<reference evidence="3 4" key="1">
    <citation type="journal article" date="2013" name="Genome Announc.">
        <title>Draft Genome Sequence of Rhodococcus opacus Strain M213 Shows a Diverse Catabolic Potential.</title>
        <authorList>
            <person name="Pathak A."/>
            <person name="Green S.J."/>
            <person name="Ogram A."/>
            <person name="Chauhan A."/>
        </authorList>
    </citation>
    <scope>NUCLEOTIDE SEQUENCE [LARGE SCALE GENOMIC DNA]</scope>
    <source>
        <strain evidence="3 4">M213</strain>
    </source>
</reference>
<dbReference type="Gene3D" id="1.10.443.10">
    <property type="entry name" value="Intergrase catalytic core"/>
    <property type="match status" value="1"/>
</dbReference>
<dbReference type="Proteomes" id="UP000005951">
    <property type="component" value="Unassembled WGS sequence"/>
</dbReference>
<proteinExistence type="predicted"/>
<organism evidence="3 4">
    <name type="scientific">Rhodococcus opacus M213</name>
    <dbReference type="NCBI Taxonomy" id="1129896"/>
    <lineage>
        <taxon>Bacteria</taxon>
        <taxon>Bacillati</taxon>
        <taxon>Actinomycetota</taxon>
        <taxon>Actinomycetes</taxon>
        <taxon>Mycobacteriales</taxon>
        <taxon>Nocardiaceae</taxon>
        <taxon>Rhodococcus</taxon>
    </lineage>
</organism>
<dbReference type="GO" id="GO:0006310">
    <property type="term" value="P:DNA recombination"/>
    <property type="evidence" value="ECO:0007669"/>
    <property type="project" value="InterPro"/>
</dbReference>
<evidence type="ECO:0000313" key="3">
    <source>
        <dbReference type="EMBL" id="EKT76233.1"/>
    </source>
</evidence>
<dbReference type="Gene3D" id="1.10.150.130">
    <property type="match status" value="1"/>
</dbReference>
<protein>
    <recommendedName>
        <fullName evidence="5">Recombinase</fullName>
    </recommendedName>
</protein>
<feature type="region of interest" description="Disordered" evidence="2">
    <location>
        <begin position="236"/>
        <end position="255"/>
    </location>
</feature>
<sequence>MYVDMTAPTGLGNSPRLVVPRRDRHDWVLFADWCEACGHRALPAHPSVLAEFFADHPAAEGTQRRRATAINAVHTRAGLTAPGRAETIRQLLGTARADRLARVGERVAQLVPQLPVTGWPGGLFGRRDALLLTLAAAGLGFEEIARLRRTDVTAERDALVLRAGEEHWVRVTAESSVEPTAVYRNWVEVLGFLDRYPSTQLLGGRPIDRWGHTPFDPTPLTGQSVAALVRAHLAGQAPVHKRPPSKPPATPTLENTPLPVVVDVELDQGYYDRGIAARRNAHTHLDDVTDILDGIEDEADKLLADLLAILDCTEID</sequence>